<name>A0A1S8A696_ROSNE</name>
<dbReference type="AlphaFoldDB" id="A0A1S8A696"/>
<sequence>MYHLLLAASSAKQPRCAISHQICGKSQGAWARPKAQCQSIPTESALSLVTKGGLQRRSTAQELTSLVNIEVRAPDADGLPRRRADIFHEYIPSSWSHFTPVQMQQIIS</sequence>
<dbReference type="Proteomes" id="UP000054516">
    <property type="component" value="Unassembled WGS sequence"/>
</dbReference>
<protein>
    <submittedName>
        <fullName evidence="1">Uncharacterized protein</fullName>
    </submittedName>
</protein>
<evidence type="ECO:0000313" key="1">
    <source>
        <dbReference type="EMBL" id="GAW25581.1"/>
    </source>
</evidence>
<proteinExistence type="predicted"/>
<reference evidence="1" key="1">
    <citation type="submission" date="2016-03" db="EMBL/GenBank/DDBJ databases">
        <title>Draft genome sequence of Rosellinia necatrix.</title>
        <authorList>
            <person name="Kanematsu S."/>
        </authorList>
    </citation>
    <scope>NUCLEOTIDE SEQUENCE [LARGE SCALE GENOMIC DNA]</scope>
    <source>
        <strain evidence="1">W97</strain>
    </source>
</reference>
<dbReference type="EMBL" id="DF977454">
    <property type="protein sequence ID" value="GAW25581.1"/>
    <property type="molecule type" value="Genomic_DNA"/>
</dbReference>
<organism evidence="1">
    <name type="scientific">Rosellinia necatrix</name>
    <name type="common">White root-rot fungus</name>
    <dbReference type="NCBI Taxonomy" id="77044"/>
    <lineage>
        <taxon>Eukaryota</taxon>
        <taxon>Fungi</taxon>
        <taxon>Dikarya</taxon>
        <taxon>Ascomycota</taxon>
        <taxon>Pezizomycotina</taxon>
        <taxon>Sordariomycetes</taxon>
        <taxon>Xylariomycetidae</taxon>
        <taxon>Xylariales</taxon>
        <taxon>Xylariaceae</taxon>
        <taxon>Rosellinia</taxon>
    </lineage>
</organism>
<gene>
    <name evidence="1" type="ORF">SAMD00023353_0901320</name>
</gene>
<evidence type="ECO:0000313" key="2">
    <source>
        <dbReference type="Proteomes" id="UP000054516"/>
    </source>
</evidence>
<accession>A0A1S8A696</accession>
<keyword evidence="2" id="KW-1185">Reference proteome</keyword>